<organism evidence="1 2">
    <name type="scientific">Prymnesium parvum</name>
    <name type="common">Toxic golden alga</name>
    <dbReference type="NCBI Taxonomy" id="97485"/>
    <lineage>
        <taxon>Eukaryota</taxon>
        <taxon>Haptista</taxon>
        <taxon>Haptophyta</taxon>
        <taxon>Prymnesiophyceae</taxon>
        <taxon>Prymnesiales</taxon>
        <taxon>Prymnesiaceae</taxon>
        <taxon>Prymnesium</taxon>
    </lineage>
</organism>
<dbReference type="AlphaFoldDB" id="A0AB34KDI5"/>
<gene>
    <name evidence="1" type="ORF">AB1Y20_001504</name>
</gene>
<dbReference type="Pfam" id="PF05219">
    <property type="entry name" value="DREV"/>
    <property type="match status" value="1"/>
</dbReference>
<dbReference type="SUPFAM" id="SSF53335">
    <property type="entry name" value="S-adenosyl-L-methionine-dependent methyltransferases"/>
    <property type="match status" value="1"/>
</dbReference>
<dbReference type="EMBL" id="JBGBPQ010000001">
    <property type="protein sequence ID" value="KAL1530604.1"/>
    <property type="molecule type" value="Genomic_DNA"/>
</dbReference>
<evidence type="ECO:0008006" key="3">
    <source>
        <dbReference type="Google" id="ProtNLM"/>
    </source>
</evidence>
<dbReference type="Proteomes" id="UP001515480">
    <property type="component" value="Unassembled WGS sequence"/>
</dbReference>
<dbReference type="InterPro" id="IPR029063">
    <property type="entry name" value="SAM-dependent_MTases_sf"/>
</dbReference>
<reference evidence="1 2" key="1">
    <citation type="journal article" date="2024" name="Science">
        <title>Giant polyketide synthase enzymes in the biosynthesis of giant marine polyether toxins.</title>
        <authorList>
            <person name="Fallon T.R."/>
            <person name="Shende V.V."/>
            <person name="Wierzbicki I.H."/>
            <person name="Pendleton A.L."/>
            <person name="Watervoot N.F."/>
            <person name="Auber R.P."/>
            <person name="Gonzalez D.J."/>
            <person name="Wisecaver J.H."/>
            <person name="Moore B.S."/>
        </authorList>
    </citation>
    <scope>NUCLEOTIDE SEQUENCE [LARGE SCALE GENOMIC DNA]</scope>
    <source>
        <strain evidence="1 2">12B1</strain>
    </source>
</reference>
<proteinExistence type="predicted"/>
<evidence type="ECO:0000313" key="1">
    <source>
        <dbReference type="EMBL" id="KAL1530604.1"/>
    </source>
</evidence>
<sequence>MRRYLRGATARLLQSDPPAAARYHCDARELGALRDRFLQLHPDAATAHFLAQGLERAFLQELAAELAAALLQLCLTAADANLLCGLGEMFVVSTAQARQLLDASGSWTRGHLFDCGAGGGGVTAQLEPLAERVVCSEVSNSAAARLRQRGWQCEVGEIPTQPDGAFDVVTCFNVLCRAARPLSLLRRLRDMLRPDGVMLLAIVLPFRPAVLGRARSSSSPREHFPQELIAAPTFEEGVLMFSNLVLRPMGLVVSVVSRVPYYSRGTHGEYYVLDDALFACRLKPERTA</sequence>
<dbReference type="Gene3D" id="3.40.50.150">
    <property type="entry name" value="Vaccinia Virus protein VP39"/>
    <property type="match status" value="1"/>
</dbReference>
<comment type="caution">
    <text evidence="1">The sequence shown here is derived from an EMBL/GenBank/DDBJ whole genome shotgun (WGS) entry which is preliminary data.</text>
</comment>
<evidence type="ECO:0000313" key="2">
    <source>
        <dbReference type="Proteomes" id="UP001515480"/>
    </source>
</evidence>
<dbReference type="PANTHER" id="PTHR12890:SF0">
    <property type="entry name" value="PROTEIN-L-HISTIDINE N-PROS-METHYLTRANSFERASE"/>
    <property type="match status" value="1"/>
</dbReference>
<dbReference type="PANTHER" id="PTHR12890">
    <property type="entry name" value="DREV PROTEIN"/>
    <property type="match status" value="1"/>
</dbReference>
<dbReference type="GO" id="GO:0106370">
    <property type="term" value="F:protein-L-histidine N-pros-methyltransferase activity"/>
    <property type="evidence" value="ECO:0007669"/>
    <property type="project" value="InterPro"/>
</dbReference>
<accession>A0AB34KDI5</accession>
<protein>
    <recommendedName>
        <fullName evidence="3">Methyltransferase-like protein 9</fullName>
    </recommendedName>
</protein>
<keyword evidence="2" id="KW-1185">Reference proteome</keyword>
<name>A0AB34KDI5_PRYPA</name>
<dbReference type="InterPro" id="IPR007884">
    <property type="entry name" value="METL9"/>
</dbReference>